<evidence type="ECO:0000259" key="9">
    <source>
        <dbReference type="Pfam" id="PF01316"/>
    </source>
</evidence>
<dbReference type="UniPathway" id="UPA00068"/>
<protein>
    <recommendedName>
        <fullName evidence="7 8">Arginine repressor</fullName>
    </recommendedName>
</protein>
<feature type="domain" description="Arginine repressor DNA-binding" evidence="9">
    <location>
        <begin position="3"/>
        <end position="64"/>
    </location>
</feature>
<proteinExistence type="inferred from homology"/>
<comment type="pathway">
    <text evidence="7">Amino-acid biosynthesis; L-arginine biosynthesis [regulation].</text>
</comment>
<evidence type="ECO:0000256" key="6">
    <source>
        <dbReference type="ARBA" id="ARBA00023163"/>
    </source>
</evidence>
<dbReference type="InterPro" id="IPR036388">
    <property type="entry name" value="WH-like_DNA-bd_sf"/>
</dbReference>
<reference evidence="11" key="2">
    <citation type="submission" date="2023-03" db="EMBL/GenBank/DDBJ databases">
        <authorList>
            <person name="Shen W."/>
            <person name="Cai J."/>
        </authorList>
    </citation>
    <scope>NUCLEOTIDE SEQUENCE</scope>
    <source>
        <strain evidence="11">P82-2</strain>
    </source>
</reference>
<dbReference type="GO" id="GO:0003677">
    <property type="term" value="F:DNA binding"/>
    <property type="evidence" value="ECO:0007669"/>
    <property type="project" value="UniProtKB-KW"/>
</dbReference>
<dbReference type="RefSeq" id="WP_003106066.1">
    <property type="nucleotide sequence ID" value="NZ_BAWT01000006.1"/>
</dbReference>
<keyword evidence="5 7" id="KW-0238">DNA-binding</keyword>
<evidence type="ECO:0000256" key="8">
    <source>
        <dbReference type="NCBIfam" id="TIGR01529"/>
    </source>
</evidence>
<comment type="similarity">
    <text evidence="2 7">Belongs to the ArgR family.</text>
</comment>
<gene>
    <name evidence="12" type="primary">argR_3</name>
    <name evidence="7 11" type="synonym">argR</name>
    <name evidence="12" type="ORF">A9Y57_01492</name>
    <name evidence="11" type="ORF">P7G31_05660</name>
</gene>
<evidence type="ECO:0000313" key="13">
    <source>
        <dbReference type="Proteomes" id="UP000217465"/>
    </source>
</evidence>
<dbReference type="GO" id="GO:0051259">
    <property type="term" value="P:protein complex oligomerization"/>
    <property type="evidence" value="ECO:0007669"/>
    <property type="project" value="InterPro"/>
</dbReference>
<keyword evidence="7" id="KW-0055">Arginine biosynthesis</keyword>
<dbReference type="Proteomes" id="UP001180515">
    <property type="component" value="Unassembled WGS sequence"/>
</dbReference>
<evidence type="ECO:0000256" key="5">
    <source>
        <dbReference type="ARBA" id="ARBA00023125"/>
    </source>
</evidence>
<comment type="subcellular location">
    <subcellularLocation>
        <location evidence="1 7">Cytoplasm</location>
    </subcellularLocation>
</comment>
<comment type="function">
    <text evidence="7">Regulates arginine biosynthesis genes.</text>
</comment>
<dbReference type="Gene3D" id="3.30.1360.40">
    <property type="match status" value="1"/>
</dbReference>
<dbReference type="EMBL" id="NSGR01000008">
    <property type="protein sequence ID" value="PCH12773.1"/>
    <property type="molecule type" value="Genomic_DNA"/>
</dbReference>
<dbReference type="Pfam" id="PF02863">
    <property type="entry name" value="Arg_repressor_C"/>
    <property type="match status" value="1"/>
</dbReference>
<evidence type="ECO:0000256" key="2">
    <source>
        <dbReference type="ARBA" id="ARBA00008316"/>
    </source>
</evidence>
<evidence type="ECO:0000259" key="10">
    <source>
        <dbReference type="Pfam" id="PF02863"/>
    </source>
</evidence>
<dbReference type="Gene3D" id="1.10.10.10">
    <property type="entry name" value="Winged helix-like DNA-binding domain superfamily/Winged helix DNA-binding domain"/>
    <property type="match status" value="1"/>
</dbReference>
<dbReference type="PANTHER" id="PTHR34471">
    <property type="entry name" value="ARGININE REPRESSOR"/>
    <property type="match status" value="1"/>
</dbReference>
<dbReference type="AlphaFoldDB" id="A0A0E2UF22"/>
<dbReference type="Proteomes" id="UP000217465">
    <property type="component" value="Unassembled WGS sequence"/>
</dbReference>
<reference evidence="12 13" key="1">
    <citation type="submission" date="2016-06" db="EMBL/GenBank/DDBJ databases">
        <authorList>
            <person name="Haines A.N."/>
            <person name="Council K.R."/>
        </authorList>
    </citation>
    <scope>NUCLEOTIDE SEQUENCE [LARGE SCALE GENOMIC DNA]</scope>
    <source>
        <strain evidence="12 13">SP158-29</strain>
    </source>
</reference>
<evidence type="ECO:0000256" key="7">
    <source>
        <dbReference type="HAMAP-Rule" id="MF_00173"/>
    </source>
</evidence>
<dbReference type="SUPFAM" id="SSF46785">
    <property type="entry name" value="Winged helix' DNA-binding domain"/>
    <property type="match status" value="1"/>
</dbReference>
<dbReference type="NCBIfam" id="TIGR01529">
    <property type="entry name" value="argR_whole"/>
    <property type="match status" value="1"/>
</dbReference>
<dbReference type="GO" id="GO:0005737">
    <property type="term" value="C:cytoplasm"/>
    <property type="evidence" value="ECO:0007669"/>
    <property type="project" value="UniProtKB-SubCell"/>
</dbReference>
<evidence type="ECO:0000256" key="1">
    <source>
        <dbReference type="ARBA" id="ARBA00004496"/>
    </source>
</evidence>
<keyword evidence="7" id="KW-0678">Repressor</keyword>
<keyword evidence="7" id="KW-0028">Amino-acid biosynthesis</keyword>
<dbReference type="Pfam" id="PF01316">
    <property type="entry name" value="Arg_repressor"/>
    <property type="match status" value="1"/>
</dbReference>
<dbReference type="InterPro" id="IPR020900">
    <property type="entry name" value="Arg_repress_DNA-bd"/>
</dbReference>
<organism evidence="12 13">
    <name type="scientific">Streptococcus parauberis</name>
    <dbReference type="NCBI Taxonomy" id="1348"/>
    <lineage>
        <taxon>Bacteria</taxon>
        <taxon>Bacillati</taxon>
        <taxon>Bacillota</taxon>
        <taxon>Bacilli</taxon>
        <taxon>Lactobacillales</taxon>
        <taxon>Streptococcaceae</taxon>
        <taxon>Streptococcus</taxon>
    </lineage>
</organism>
<dbReference type="InterPro" id="IPR036251">
    <property type="entry name" value="Arg_repress_C_sf"/>
</dbReference>
<dbReference type="EMBL" id="JARQAG010000006">
    <property type="protein sequence ID" value="MDT2731729.1"/>
    <property type="molecule type" value="Genomic_DNA"/>
</dbReference>
<sequence>MNKKETRHQLIRSLISETTIHTQQELQDRLKKNGIHITQATLSRDMKELNLVKVSNGTETHYEALSISQSRWEHRLRFYMEDALVMLRVVQNQIVLKTLPGLAQSFGSILDAMQIPEIVATVCGDDTCLIVCEDHEAAQSCYETLSHYTPPFFFSNK</sequence>
<keyword evidence="4 7" id="KW-0805">Transcription regulation</keyword>
<dbReference type="PANTHER" id="PTHR34471:SF1">
    <property type="entry name" value="ARGININE REPRESSOR"/>
    <property type="match status" value="1"/>
</dbReference>
<dbReference type="InterPro" id="IPR020899">
    <property type="entry name" value="Arg_repress_C"/>
</dbReference>
<dbReference type="GO" id="GO:0034618">
    <property type="term" value="F:arginine binding"/>
    <property type="evidence" value="ECO:0007669"/>
    <property type="project" value="InterPro"/>
</dbReference>
<dbReference type="HAMAP" id="MF_00173">
    <property type="entry name" value="Arg_repressor"/>
    <property type="match status" value="1"/>
</dbReference>
<dbReference type="OMA" id="RYSMPNE"/>
<dbReference type="InterPro" id="IPR036390">
    <property type="entry name" value="WH_DNA-bd_sf"/>
</dbReference>
<evidence type="ECO:0000313" key="12">
    <source>
        <dbReference type="EMBL" id="PCH12773.1"/>
    </source>
</evidence>
<feature type="domain" description="Arginine repressor C-terminal" evidence="10">
    <location>
        <begin position="81"/>
        <end position="146"/>
    </location>
</feature>
<keyword evidence="6 7" id="KW-0804">Transcription</keyword>
<name>A0A0E2UF22_9STRE</name>
<dbReference type="GO" id="GO:1900079">
    <property type="term" value="P:regulation of arginine biosynthetic process"/>
    <property type="evidence" value="ECO:0007669"/>
    <property type="project" value="UniProtKB-UniRule"/>
</dbReference>
<dbReference type="GO" id="GO:0003700">
    <property type="term" value="F:DNA-binding transcription factor activity"/>
    <property type="evidence" value="ECO:0007669"/>
    <property type="project" value="UniProtKB-UniRule"/>
</dbReference>
<evidence type="ECO:0000256" key="4">
    <source>
        <dbReference type="ARBA" id="ARBA00023015"/>
    </source>
</evidence>
<dbReference type="STRING" id="936154.STP_1159"/>
<comment type="caution">
    <text evidence="12">The sequence shown here is derived from an EMBL/GenBank/DDBJ whole genome shotgun (WGS) entry which is preliminary data.</text>
</comment>
<dbReference type="GeneID" id="61420692"/>
<dbReference type="eggNOG" id="COG1438">
    <property type="taxonomic scope" value="Bacteria"/>
</dbReference>
<dbReference type="PRINTS" id="PR01467">
    <property type="entry name" value="ARGREPRESSOR"/>
</dbReference>
<dbReference type="InterPro" id="IPR001669">
    <property type="entry name" value="Arg_repress"/>
</dbReference>
<accession>A0A0E2UF22</accession>
<dbReference type="GO" id="GO:0006526">
    <property type="term" value="P:L-arginine biosynthetic process"/>
    <property type="evidence" value="ECO:0007669"/>
    <property type="project" value="UniProtKB-UniPathway"/>
</dbReference>
<dbReference type="SUPFAM" id="SSF55252">
    <property type="entry name" value="C-terminal domain of arginine repressor"/>
    <property type="match status" value="1"/>
</dbReference>
<evidence type="ECO:0000256" key="3">
    <source>
        <dbReference type="ARBA" id="ARBA00022490"/>
    </source>
</evidence>
<keyword evidence="3 7" id="KW-0963">Cytoplasm</keyword>
<evidence type="ECO:0000313" key="11">
    <source>
        <dbReference type="EMBL" id="MDT2731729.1"/>
    </source>
</evidence>
<dbReference type="OrthoDB" id="9807089at2"/>